<proteinExistence type="predicted"/>
<dbReference type="EMBL" id="JAANIU010009561">
    <property type="protein sequence ID" value="KAG1532943.1"/>
    <property type="molecule type" value="Genomic_DNA"/>
</dbReference>
<organism evidence="2 3">
    <name type="scientific">Rhizopus delemar</name>
    <dbReference type="NCBI Taxonomy" id="936053"/>
    <lineage>
        <taxon>Eukaryota</taxon>
        <taxon>Fungi</taxon>
        <taxon>Fungi incertae sedis</taxon>
        <taxon>Mucoromycota</taxon>
        <taxon>Mucoromycotina</taxon>
        <taxon>Mucoromycetes</taxon>
        <taxon>Mucorales</taxon>
        <taxon>Mucorineae</taxon>
        <taxon>Rhizopodaceae</taxon>
        <taxon>Rhizopus</taxon>
    </lineage>
</organism>
<comment type="caution">
    <text evidence="2">The sequence shown here is derived from an EMBL/GenBank/DDBJ whole genome shotgun (WGS) entry which is preliminary data.</text>
</comment>
<evidence type="ECO:0000256" key="1">
    <source>
        <dbReference type="SAM" id="MobiDB-lite"/>
    </source>
</evidence>
<accession>A0A9P6XVB3</accession>
<name>A0A9P6XVB3_9FUNG</name>
<reference evidence="2 3" key="1">
    <citation type="journal article" date="2020" name="Microb. Genom.">
        <title>Genetic diversity of clinical and environmental Mucorales isolates obtained from an investigation of mucormycosis cases among solid organ transplant recipients.</title>
        <authorList>
            <person name="Nguyen M.H."/>
            <person name="Kaul D."/>
            <person name="Muto C."/>
            <person name="Cheng S.J."/>
            <person name="Richter R.A."/>
            <person name="Bruno V.M."/>
            <person name="Liu G."/>
            <person name="Beyhan S."/>
            <person name="Sundermann A.J."/>
            <person name="Mounaud S."/>
            <person name="Pasculle A.W."/>
            <person name="Nierman W.C."/>
            <person name="Driscoll E."/>
            <person name="Cumbie R."/>
            <person name="Clancy C.J."/>
            <person name="Dupont C.L."/>
        </authorList>
    </citation>
    <scope>NUCLEOTIDE SEQUENCE [LARGE SCALE GENOMIC DNA]</scope>
    <source>
        <strain evidence="2 3">GL24</strain>
    </source>
</reference>
<evidence type="ECO:0000313" key="2">
    <source>
        <dbReference type="EMBL" id="KAG1532943.1"/>
    </source>
</evidence>
<sequence length="158" mass="18046">MARNSCEPAGSNQVSNARRFTPIRVANTSRVRFRRRMASRRKACWEMVMTGPEKEDLYTHRAYYSQRKCKSNTFAYTGLPLNSNGWQRQGAEQIANHRQQLGRPMAARQVPRVALTQQADLRQVGEQQPQARHEQSGQEPGQRQLEGRCGDIAAHNPQ</sequence>
<feature type="region of interest" description="Disordered" evidence="1">
    <location>
        <begin position="121"/>
        <end position="158"/>
    </location>
</feature>
<protein>
    <submittedName>
        <fullName evidence="2">Uncharacterized protein</fullName>
    </submittedName>
</protein>
<feature type="compositionally biased region" description="Polar residues" evidence="1">
    <location>
        <begin position="121"/>
        <end position="130"/>
    </location>
</feature>
<gene>
    <name evidence="2" type="ORF">G6F50_016037</name>
</gene>
<keyword evidence="3" id="KW-1185">Reference proteome</keyword>
<dbReference type="AlphaFoldDB" id="A0A9P6XVB3"/>
<evidence type="ECO:0000313" key="3">
    <source>
        <dbReference type="Proteomes" id="UP000740926"/>
    </source>
</evidence>
<dbReference type="Proteomes" id="UP000740926">
    <property type="component" value="Unassembled WGS sequence"/>
</dbReference>